<dbReference type="SUPFAM" id="SSF49503">
    <property type="entry name" value="Cupredoxins"/>
    <property type="match status" value="1"/>
</dbReference>
<protein>
    <submittedName>
        <fullName evidence="5">Heavy metal transport/detoxification protein</fullName>
    </submittedName>
    <submittedName>
        <fullName evidence="4">Heavy metal-associated domain-containing protein</fullName>
    </submittedName>
</protein>
<dbReference type="AlphaFoldDB" id="A0A512TRY5"/>
<name>A0A512TRY5_CLOBU</name>
<dbReference type="PANTHER" id="PTHR42208:SF1">
    <property type="entry name" value="HEAVY METAL TRANSPORTER"/>
    <property type="match status" value="1"/>
</dbReference>
<keyword evidence="2" id="KW-0472">Membrane</keyword>
<dbReference type="PANTHER" id="PTHR42208">
    <property type="entry name" value="HEAVY METAL TRANSPORTER-RELATED"/>
    <property type="match status" value="1"/>
</dbReference>
<comment type="caution">
    <text evidence="4">The sequence shown here is derived from an EMBL/GenBank/DDBJ whole genome shotgun (WGS) entry which is preliminary data.</text>
</comment>
<feature type="domain" description="HMA" evidence="3">
    <location>
        <begin position="4"/>
        <end position="70"/>
    </location>
</feature>
<reference evidence="4 6" key="1">
    <citation type="submission" date="2019-07" db="EMBL/GenBank/DDBJ databases">
        <title>Whole genome shotgun sequence of Clostridium butyricum NBRC 3858.</title>
        <authorList>
            <person name="Hosoyama A."/>
            <person name="Uohara A."/>
            <person name="Ohji S."/>
            <person name="Ichikawa N."/>
        </authorList>
    </citation>
    <scope>NUCLEOTIDE SEQUENCE [LARGE SCALE GENOMIC DNA]</scope>
    <source>
        <strain evidence="4 6">NBRC 3858</strain>
    </source>
</reference>
<dbReference type="GO" id="GO:0046872">
    <property type="term" value="F:metal ion binding"/>
    <property type="evidence" value="ECO:0007669"/>
    <property type="project" value="UniProtKB-KW"/>
</dbReference>
<dbReference type="InterPro" id="IPR017969">
    <property type="entry name" value="Heavy-metal-associated_CS"/>
</dbReference>
<feature type="transmembrane region" description="Helical" evidence="2">
    <location>
        <begin position="259"/>
        <end position="283"/>
    </location>
</feature>
<dbReference type="InterPro" id="IPR036163">
    <property type="entry name" value="HMA_dom_sf"/>
</dbReference>
<evidence type="ECO:0000313" key="5">
    <source>
        <dbReference type="EMBL" id="NAS17468.1"/>
    </source>
</evidence>
<dbReference type="InterPro" id="IPR008972">
    <property type="entry name" value="Cupredoxin"/>
</dbReference>
<dbReference type="InterPro" id="IPR006121">
    <property type="entry name" value="HMA_dom"/>
</dbReference>
<gene>
    <name evidence="4" type="ORF">CBU02nite_34810</name>
    <name evidence="5" type="ORF">GND98_006170</name>
</gene>
<feature type="transmembrane region" description="Helical" evidence="2">
    <location>
        <begin position="189"/>
        <end position="210"/>
    </location>
</feature>
<feature type="transmembrane region" description="Helical" evidence="2">
    <location>
        <begin position="230"/>
        <end position="253"/>
    </location>
</feature>
<dbReference type="Gene3D" id="3.30.70.100">
    <property type="match status" value="1"/>
</dbReference>
<keyword evidence="2" id="KW-0812">Transmembrane</keyword>
<evidence type="ECO:0000313" key="6">
    <source>
        <dbReference type="Proteomes" id="UP000321089"/>
    </source>
</evidence>
<accession>A0A512TRY5</accession>
<evidence type="ECO:0000256" key="2">
    <source>
        <dbReference type="SAM" id="Phobius"/>
    </source>
</evidence>
<feature type="transmembrane region" description="Helical" evidence="2">
    <location>
        <begin position="109"/>
        <end position="131"/>
    </location>
</feature>
<dbReference type="InterPro" id="IPR039447">
    <property type="entry name" value="UreH-like_TM_dom"/>
</dbReference>
<evidence type="ECO:0000313" key="4">
    <source>
        <dbReference type="EMBL" id="GEQ22975.1"/>
    </source>
</evidence>
<reference evidence="5 7" key="2">
    <citation type="submission" date="2020-01" db="EMBL/GenBank/DDBJ databases">
        <title>Genome sequence of a 1,3-propanediol producer, Clostridium butyricum S3.</title>
        <authorList>
            <person name="Zhou J."/>
        </authorList>
    </citation>
    <scope>NUCLEOTIDE SEQUENCE [LARGE SCALE GENOMIC DNA]</scope>
    <source>
        <strain evidence="5 7">S3</strain>
    </source>
</reference>
<dbReference type="FunFam" id="3.30.70.100:FF:000001">
    <property type="entry name" value="ATPase copper transporting beta"/>
    <property type="match status" value="1"/>
</dbReference>
<dbReference type="SUPFAM" id="SSF55008">
    <property type="entry name" value="HMA, heavy metal-associated domain"/>
    <property type="match status" value="1"/>
</dbReference>
<dbReference type="RefSeq" id="WP_146869161.1">
    <property type="nucleotide sequence ID" value="NZ_BKBC01000069.1"/>
</dbReference>
<dbReference type="Proteomes" id="UP000321089">
    <property type="component" value="Unassembled WGS sequence"/>
</dbReference>
<proteinExistence type="predicted"/>
<feature type="transmembrane region" description="Helical" evidence="2">
    <location>
        <begin position="295"/>
        <end position="320"/>
    </location>
</feature>
<dbReference type="PROSITE" id="PS50846">
    <property type="entry name" value="HMA_2"/>
    <property type="match status" value="1"/>
</dbReference>
<dbReference type="EMBL" id="BKBC01000069">
    <property type="protein sequence ID" value="GEQ22975.1"/>
    <property type="molecule type" value="Genomic_DNA"/>
</dbReference>
<evidence type="ECO:0000313" key="7">
    <source>
        <dbReference type="Proteomes" id="UP000474042"/>
    </source>
</evidence>
<feature type="transmembrane region" description="Helical" evidence="2">
    <location>
        <begin position="162"/>
        <end position="183"/>
    </location>
</feature>
<dbReference type="Pfam" id="PF00403">
    <property type="entry name" value="HMA"/>
    <property type="match status" value="1"/>
</dbReference>
<dbReference type="Proteomes" id="UP000474042">
    <property type="component" value="Unassembled WGS sequence"/>
</dbReference>
<dbReference type="Pfam" id="PF13386">
    <property type="entry name" value="DsbD_2"/>
    <property type="match status" value="1"/>
</dbReference>
<keyword evidence="1" id="KW-0479">Metal-binding</keyword>
<organism evidence="4 6">
    <name type="scientific">Clostridium butyricum</name>
    <dbReference type="NCBI Taxonomy" id="1492"/>
    <lineage>
        <taxon>Bacteria</taxon>
        <taxon>Bacillati</taxon>
        <taxon>Bacillota</taxon>
        <taxon>Clostridia</taxon>
        <taxon>Eubacteriales</taxon>
        <taxon>Clostridiaceae</taxon>
        <taxon>Clostridium</taxon>
    </lineage>
</organism>
<evidence type="ECO:0000256" key="1">
    <source>
        <dbReference type="ARBA" id="ARBA00022723"/>
    </source>
</evidence>
<keyword evidence="2" id="KW-1133">Transmembrane helix</keyword>
<feature type="transmembrane region" description="Helical" evidence="2">
    <location>
        <begin position="77"/>
        <end position="97"/>
    </location>
</feature>
<dbReference type="EMBL" id="WOFV02000013">
    <property type="protein sequence ID" value="NAS17468.1"/>
    <property type="molecule type" value="Genomic_DNA"/>
</dbReference>
<dbReference type="PROSITE" id="PS01047">
    <property type="entry name" value="HMA_1"/>
    <property type="match status" value="1"/>
</dbReference>
<sequence>MSIKREIIKVYDMTCTSCENRVERTLKKIDGVISAMASYSAQQVTVEYDSKLCTKEDLKKAINEAGYSTKSSNNIKFAGFLIIVAAILLLGNSTSGFDMSAKLENASYAVLFVVGMLTSIHCVGMCGGIMLTQSLSKNSIINEKQNKFKALMPSILYNAGRVTSYTIIGGIVGALGSVLSLSLNVKAGLQIVSGLFMIIMGLNMTGFSMFRKFNIKLPWSSCKIKNKPKAPFLVGMLNGLMPCGPLQTMQLYALGTGSAAAGAISMFLFSLGTVPLMLVFGAISGLLSKGYTKQLLKFSGILVVILGLIMGNRGLALAGIGTPMSTLEQSFSGDGASAAQTNIAKATIEDGVQVIRMTADNNGYTPNAFYVKKNMPVKWIITGGQINSCNNAVVIPSLNIQKTLKSGENIIEFTPKDEDINFSCWMGMIRGIIKVTDNLDSVDTSKADSSIPAPSSGMSCCTGGASGGTGSTAPQTPSIYGDDISKVPTDRLVKKATISGNTQNISIQGNGYEFEPLVIVLEKGIKANLAIDLNGFDNPDGEFDIINADSGDKVSTFVGKKDVINVEFNMDKSGTYIIVKDNVAVLGIEVTDSLKTVNLEEVRKKLING</sequence>
<evidence type="ECO:0000259" key="3">
    <source>
        <dbReference type="PROSITE" id="PS50846"/>
    </source>
</evidence>
<dbReference type="Gene3D" id="2.60.40.420">
    <property type="entry name" value="Cupredoxins - blue copper proteins"/>
    <property type="match status" value="2"/>
</dbReference>
<dbReference type="CDD" id="cd00371">
    <property type="entry name" value="HMA"/>
    <property type="match status" value="1"/>
</dbReference>